<comment type="pathway">
    <text evidence="3">Cofactor biosynthesis; riboflavin biosynthesis; riboflavin from 2-hydroxy-3-oxobutyl phosphate and 5-amino-6-(D-ribitylamino)uracil: step 2/2.</text>
</comment>
<reference evidence="14" key="1">
    <citation type="submission" date="2017-06" db="EMBL/GenBank/DDBJ databases">
        <authorList>
            <person name="Varghese N."/>
            <person name="Submissions S."/>
        </authorList>
    </citation>
    <scope>NUCLEOTIDE SEQUENCE [LARGE SCALE GENOMIC DNA]</scope>
    <source>
        <strain evidence="14">SCA</strain>
    </source>
</reference>
<evidence type="ECO:0000256" key="10">
    <source>
        <dbReference type="NCBIfam" id="TIGR00187"/>
    </source>
</evidence>
<dbReference type="AlphaFoldDB" id="A0A239ECP9"/>
<dbReference type="Proteomes" id="UP000198304">
    <property type="component" value="Unassembled WGS sequence"/>
</dbReference>
<dbReference type="Gene3D" id="2.40.30.20">
    <property type="match status" value="2"/>
</dbReference>
<feature type="repeat" description="Lumazine-binding" evidence="11">
    <location>
        <begin position="97"/>
        <end position="193"/>
    </location>
</feature>
<keyword evidence="7" id="KW-0686">Riboflavin biosynthesis</keyword>
<evidence type="ECO:0000256" key="6">
    <source>
        <dbReference type="ARBA" id="ARBA00013950"/>
    </source>
</evidence>
<evidence type="ECO:0000256" key="4">
    <source>
        <dbReference type="ARBA" id="ARBA00011233"/>
    </source>
</evidence>
<dbReference type="EC" id="2.5.1.9" evidence="5 10"/>
<dbReference type="FunFam" id="2.40.30.20:FF:000003">
    <property type="entry name" value="Riboflavin synthase, alpha subunit"/>
    <property type="match status" value="1"/>
</dbReference>
<dbReference type="InterPro" id="IPR023366">
    <property type="entry name" value="ATP_synth_asu-like_sf"/>
</dbReference>
<comment type="subunit">
    <text evidence="4">Homotrimer.</text>
</comment>
<dbReference type="InterPro" id="IPR001783">
    <property type="entry name" value="Lumazine-bd"/>
</dbReference>
<gene>
    <name evidence="13" type="ORF">SAMN05446037_1009176</name>
</gene>
<evidence type="ECO:0000256" key="9">
    <source>
        <dbReference type="ARBA" id="ARBA00022737"/>
    </source>
</evidence>
<dbReference type="NCBIfam" id="NF006767">
    <property type="entry name" value="PRK09289.1"/>
    <property type="match status" value="1"/>
</dbReference>
<dbReference type="PROSITE" id="PS51177">
    <property type="entry name" value="LUMAZINE_BIND"/>
    <property type="match status" value="2"/>
</dbReference>
<dbReference type="PIRSF" id="PIRSF000498">
    <property type="entry name" value="Riboflavin_syn_A"/>
    <property type="match status" value="1"/>
</dbReference>
<keyword evidence="14" id="KW-1185">Reference proteome</keyword>
<keyword evidence="9" id="KW-0677">Repeat</keyword>
<dbReference type="GO" id="GO:0009231">
    <property type="term" value="P:riboflavin biosynthetic process"/>
    <property type="evidence" value="ECO:0007669"/>
    <property type="project" value="UniProtKB-KW"/>
</dbReference>
<dbReference type="PANTHER" id="PTHR21098">
    <property type="entry name" value="RIBOFLAVIN SYNTHASE ALPHA CHAIN"/>
    <property type="match status" value="1"/>
</dbReference>
<dbReference type="PANTHER" id="PTHR21098:SF12">
    <property type="entry name" value="RIBOFLAVIN SYNTHASE"/>
    <property type="match status" value="1"/>
</dbReference>
<dbReference type="Pfam" id="PF00677">
    <property type="entry name" value="Lum_binding"/>
    <property type="match status" value="2"/>
</dbReference>
<evidence type="ECO:0000256" key="8">
    <source>
        <dbReference type="ARBA" id="ARBA00022679"/>
    </source>
</evidence>
<dbReference type="InterPro" id="IPR026017">
    <property type="entry name" value="Lumazine-bd_dom"/>
</dbReference>
<dbReference type="FunFam" id="2.40.30.20:FF:000004">
    <property type="entry name" value="Riboflavin synthase, alpha subunit"/>
    <property type="match status" value="1"/>
</dbReference>
<evidence type="ECO:0000259" key="12">
    <source>
        <dbReference type="PROSITE" id="PS51177"/>
    </source>
</evidence>
<evidence type="ECO:0000313" key="14">
    <source>
        <dbReference type="Proteomes" id="UP000198304"/>
    </source>
</evidence>
<evidence type="ECO:0000256" key="3">
    <source>
        <dbReference type="ARBA" id="ARBA00004887"/>
    </source>
</evidence>
<dbReference type="NCBIfam" id="NF009566">
    <property type="entry name" value="PRK13020.1"/>
    <property type="match status" value="1"/>
</dbReference>
<feature type="repeat" description="Lumazine-binding" evidence="11">
    <location>
        <begin position="1"/>
        <end position="96"/>
    </location>
</feature>
<comment type="function">
    <text evidence="2">Catalyzes the dismutation of two molecules of 6,7-dimethyl-8-ribityllumazine, resulting in the formation of riboflavin and 5-amino-6-(D-ribitylamino)uracil.</text>
</comment>
<dbReference type="InterPro" id="IPR017938">
    <property type="entry name" value="Riboflavin_synthase-like_b-brl"/>
</dbReference>
<accession>A0A239ECP9</accession>
<dbReference type="OrthoDB" id="9788537at2"/>
<dbReference type="CDD" id="cd00402">
    <property type="entry name" value="Riboflavin_synthase_like"/>
    <property type="match status" value="1"/>
</dbReference>
<feature type="domain" description="Lumazine-binding" evidence="12">
    <location>
        <begin position="97"/>
        <end position="193"/>
    </location>
</feature>
<dbReference type="GO" id="GO:0004746">
    <property type="term" value="F:riboflavin synthase activity"/>
    <property type="evidence" value="ECO:0007669"/>
    <property type="project" value="UniProtKB-UniRule"/>
</dbReference>
<dbReference type="SUPFAM" id="SSF63380">
    <property type="entry name" value="Riboflavin synthase domain-like"/>
    <property type="match status" value="2"/>
</dbReference>
<proteinExistence type="predicted"/>
<name>A0A239ECP9_9FIRM</name>
<dbReference type="NCBIfam" id="TIGR00187">
    <property type="entry name" value="ribE"/>
    <property type="match status" value="1"/>
</dbReference>
<evidence type="ECO:0000256" key="2">
    <source>
        <dbReference type="ARBA" id="ARBA00002803"/>
    </source>
</evidence>
<protein>
    <recommendedName>
        <fullName evidence="6 10">Riboflavin synthase</fullName>
        <ecNumber evidence="5 10">2.5.1.9</ecNumber>
    </recommendedName>
</protein>
<evidence type="ECO:0000256" key="5">
    <source>
        <dbReference type="ARBA" id="ARBA00012827"/>
    </source>
</evidence>
<evidence type="ECO:0000313" key="13">
    <source>
        <dbReference type="EMBL" id="SNS42279.1"/>
    </source>
</evidence>
<evidence type="ECO:0000256" key="1">
    <source>
        <dbReference type="ARBA" id="ARBA00000968"/>
    </source>
</evidence>
<dbReference type="RefSeq" id="WP_089283030.1">
    <property type="nucleotide sequence ID" value="NZ_FZOJ01000009.1"/>
</dbReference>
<evidence type="ECO:0000256" key="7">
    <source>
        <dbReference type="ARBA" id="ARBA00022619"/>
    </source>
</evidence>
<evidence type="ECO:0000256" key="11">
    <source>
        <dbReference type="PROSITE-ProRule" id="PRU00524"/>
    </source>
</evidence>
<comment type="catalytic activity">
    <reaction evidence="1">
        <text>2 6,7-dimethyl-8-(1-D-ribityl)lumazine + H(+) = 5-amino-6-(D-ribitylamino)uracil + riboflavin</text>
        <dbReference type="Rhea" id="RHEA:20772"/>
        <dbReference type="ChEBI" id="CHEBI:15378"/>
        <dbReference type="ChEBI" id="CHEBI:15934"/>
        <dbReference type="ChEBI" id="CHEBI:57986"/>
        <dbReference type="ChEBI" id="CHEBI:58201"/>
        <dbReference type="EC" id="2.5.1.9"/>
    </reaction>
</comment>
<organism evidence="13 14">
    <name type="scientific">Anaerovirgula multivorans</name>
    <dbReference type="NCBI Taxonomy" id="312168"/>
    <lineage>
        <taxon>Bacteria</taxon>
        <taxon>Bacillati</taxon>
        <taxon>Bacillota</taxon>
        <taxon>Clostridia</taxon>
        <taxon>Peptostreptococcales</taxon>
        <taxon>Natronincolaceae</taxon>
        <taxon>Anaerovirgula</taxon>
    </lineage>
</organism>
<feature type="domain" description="Lumazine-binding" evidence="12">
    <location>
        <begin position="1"/>
        <end position="96"/>
    </location>
</feature>
<sequence>MFTGIVEEIGRIRRIHQSGDGASIIIEGKRVLGDVKLGDSIATNGVCLTVNQFDTSSFQVDVMAETMRRSNLKNLKTGDLVNLERAVAVGDRLGGHLVSGHIDGVGVISNYDQEDNAVWITIDVELELLKYIILKGSIAVDGVSLTVAYVDEKCFKVSIIPHTRDETILINKGVGELVNLECDMIGKYVEKLMFYNKDKQEKKDISLDFLAQHGFIK</sequence>
<keyword evidence="8" id="KW-0808">Transferase</keyword>
<dbReference type="EMBL" id="FZOJ01000009">
    <property type="protein sequence ID" value="SNS42279.1"/>
    <property type="molecule type" value="Genomic_DNA"/>
</dbReference>